<gene>
    <name evidence="8" type="ORF">JRQ81_004302</name>
</gene>
<name>A0A9Q0XFX9_9SAUR</name>
<dbReference type="Proteomes" id="UP001142489">
    <property type="component" value="Unassembled WGS sequence"/>
</dbReference>
<dbReference type="InterPro" id="IPR051777">
    <property type="entry name" value="Insulin-like_neuro_ligands"/>
</dbReference>
<evidence type="ECO:0000256" key="6">
    <source>
        <dbReference type="SAM" id="SignalP"/>
    </source>
</evidence>
<reference evidence="8" key="1">
    <citation type="journal article" date="2023" name="DNA Res.">
        <title>Chromosome-level genome assembly of Phrynocephalus forsythii using third-generation DNA sequencing and Hi-C analysis.</title>
        <authorList>
            <person name="Qi Y."/>
            <person name="Zhao W."/>
            <person name="Zhao Y."/>
            <person name="Niu C."/>
            <person name="Cao S."/>
            <person name="Zhang Y."/>
        </authorList>
    </citation>
    <scope>NUCLEOTIDE SEQUENCE</scope>
    <source>
        <tissue evidence="8">Muscle</tissue>
    </source>
</reference>
<feature type="chain" id="PRO_5040481895" description="Insulin-like domain-containing protein" evidence="6">
    <location>
        <begin position="24"/>
        <end position="123"/>
    </location>
</feature>
<keyword evidence="6" id="KW-0732">Signal</keyword>
<keyword evidence="4" id="KW-0372">Hormone</keyword>
<proteinExistence type="predicted"/>
<keyword evidence="3" id="KW-0964">Secreted</keyword>
<dbReference type="PANTHER" id="PTHR20968">
    <property type="entry name" value="ILGF DOMAIN-CONTAINING PROTEIN"/>
    <property type="match status" value="1"/>
</dbReference>
<dbReference type="GO" id="GO:0005179">
    <property type="term" value="F:hormone activity"/>
    <property type="evidence" value="ECO:0007669"/>
    <property type="project" value="UniProtKB-KW"/>
</dbReference>
<evidence type="ECO:0000256" key="4">
    <source>
        <dbReference type="ARBA" id="ARBA00022702"/>
    </source>
</evidence>
<dbReference type="SMART" id="SM00078">
    <property type="entry name" value="IlGF"/>
    <property type="match status" value="1"/>
</dbReference>
<dbReference type="InterPro" id="IPR016179">
    <property type="entry name" value="Insulin-like"/>
</dbReference>
<dbReference type="Gene3D" id="1.10.100.10">
    <property type="entry name" value="Insulin-like"/>
    <property type="match status" value="1"/>
</dbReference>
<feature type="domain" description="Insulin-like" evidence="7">
    <location>
        <begin position="27"/>
        <end position="123"/>
    </location>
</feature>
<evidence type="ECO:0000313" key="8">
    <source>
        <dbReference type="EMBL" id="KAJ7313038.1"/>
    </source>
</evidence>
<evidence type="ECO:0000259" key="7">
    <source>
        <dbReference type="SMART" id="SM00078"/>
    </source>
</evidence>
<dbReference type="PANTHER" id="PTHR20968:SF2">
    <property type="entry name" value="INSULIN-LIKE PEPTIDE INSL5"/>
    <property type="match status" value="1"/>
</dbReference>
<comment type="caution">
    <text evidence="8">The sequence shown here is derived from an EMBL/GenBank/DDBJ whole genome shotgun (WGS) entry which is preliminary data.</text>
</comment>
<keyword evidence="5" id="KW-1015">Disulfide bond</keyword>
<dbReference type="Pfam" id="PF00049">
    <property type="entry name" value="Insulin"/>
    <property type="match status" value="1"/>
</dbReference>
<organism evidence="8 9">
    <name type="scientific">Phrynocephalus forsythii</name>
    <dbReference type="NCBI Taxonomy" id="171643"/>
    <lineage>
        <taxon>Eukaryota</taxon>
        <taxon>Metazoa</taxon>
        <taxon>Chordata</taxon>
        <taxon>Craniata</taxon>
        <taxon>Vertebrata</taxon>
        <taxon>Euteleostomi</taxon>
        <taxon>Lepidosauria</taxon>
        <taxon>Squamata</taxon>
        <taxon>Bifurcata</taxon>
        <taxon>Unidentata</taxon>
        <taxon>Episquamata</taxon>
        <taxon>Toxicofera</taxon>
        <taxon>Iguania</taxon>
        <taxon>Acrodonta</taxon>
        <taxon>Agamidae</taxon>
        <taxon>Agaminae</taxon>
        <taxon>Phrynocephalus</taxon>
    </lineage>
</organism>
<dbReference type="SUPFAM" id="SSF56994">
    <property type="entry name" value="Insulin-like"/>
    <property type="match status" value="1"/>
</dbReference>
<protein>
    <recommendedName>
        <fullName evidence="7">Insulin-like domain-containing protein</fullName>
    </recommendedName>
</protein>
<evidence type="ECO:0000256" key="1">
    <source>
        <dbReference type="ARBA" id="ARBA00004613"/>
    </source>
</evidence>
<comment type="subunit">
    <text evidence="2">Heterodimer of a B chain and an A chain linked by two disulfide bonds.</text>
</comment>
<dbReference type="GO" id="GO:0001664">
    <property type="term" value="F:G protein-coupled receptor binding"/>
    <property type="evidence" value="ECO:0007669"/>
    <property type="project" value="TreeGrafter"/>
</dbReference>
<accession>A0A9Q0XFX9</accession>
<dbReference type="AlphaFoldDB" id="A0A9Q0XFX9"/>
<dbReference type="GO" id="GO:2000253">
    <property type="term" value="P:positive regulation of feeding behavior"/>
    <property type="evidence" value="ECO:0007669"/>
    <property type="project" value="TreeGrafter"/>
</dbReference>
<dbReference type="EMBL" id="JAPFRF010000012">
    <property type="protein sequence ID" value="KAJ7313038.1"/>
    <property type="molecule type" value="Genomic_DNA"/>
</dbReference>
<dbReference type="OrthoDB" id="9443437at2759"/>
<dbReference type="InterPro" id="IPR036438">
    <property type="entry name" value="Insulin-like_sf"/>
</dbReference>
<evidence type="ECO:0000256" key="5">
    <source>
        <dbReference type="ARBA" id="ARBA00023157"/>
    </source>
</evidence>
<comment type="subcellular location">
    <subcellularLocation>
        <location evidence="1">Secreted</location>
    </subcellularLocation>
</comment>
<evidence type="ECO:0000256" key="3">
    <source>
        <dbReference type="ARBA" id="ARBA00022525"/>
    </source>
</evidence>
<feature type="signal peptide" evidence="6">
    <location>
        <begin position="1"/>
        <end position="23"/>
    </location>
</feature>
<evidence type="ECO:0000256" key="2">
    <source>
        <dbReference type="ARBA" id="ARBA00011207"/>
    </source>
</evidence>
<sequence length="123" mass="13208">MKKVNAIGLLSLCFLAALFDVKGSSPVRLCGRDFVRAVISACGEVHAKRQVQMDGSWDHTAESEGHLSFQDLDESQSFNAIPAEAKALQGAGRGSAKRRRDTSSLHAKCCTTGCRTADIHSLC</sequence>
<evidence type="ECO:0000313" key="9">
    <source>
        <dbReference type="Proteomes" id="UP001142489"/>
    </source>
</evidence>
<keyword evidence="9" id="KW-1185">Reference proteome</keyword>
<dbReference type="GO" id="GO:0005576">
    <property type="term" value="C:extracellular region"/>
    <property type="evidence" value="ECO:0007669"/>
    <property type="project" value="UniProtKB-SubCell"/>
</dbReference>